<reference evidence="9" key="1">
    <citation type="submission" date="2016-10" db="EMBL/GenBank/DDBJ databases">
        <authorList>
            <person name="Varghese N."/>
            <person name="Submissions S."/>
        </authorList>
    </citation>
    <scope>NUCLEOTIDE SEQUENCE [LARGE SCALE GENOMIC DNA]</scope>
    <source>
        <strain evidence="9">DSM 1565</strain>
    </source>
</reference>
<dbReference type="EMBL" id="FPCH01000003">
    <property type="protein sequence ID" value="SFV37944.1"/>
    <property type="molecule type" value="Genomic_DNA"/>
</dbReference>
<evidence type="ECO:0000256" key="7">
    <source>
        <dbReference type="SAM" id="MobiDB-lite"/>
    </source>
</evidence>
<organism evidence="8 9">
    <name type="scientific">Hyphomicrobium facile</name>
    <dbReference type="NCBI Taxonomy" id="51670"/>
    <lineage>
        <taxon>Bacteria</taxon>
        <taxon>Pseudomonadati</taxon>
        <taxon>Pseudomonadota</taxon>
        <taxon>Alphaproteobacteria</taxon>
        <taxon>Hyphomicrobiales</taxon>
        <taxon>Hyphomicrobiaceae</taxon>
        <taxon>Hyphomicrobium</taxon>
    </lineage>
</organism>
<dbReference type="Proteomes" id="UP000199423">
    <property type="component" value="Unassembled WGS sequence"/>
</dbReference>
<evidence type="ECO:0000313" key="9">
    <source>
        <dbReference type="Proteomes" id="UP000199423"/>
    </source>
</evidence>
<feature type="transmembrane region" description="Helical" evidence="6">
    <location>
        <begin position="233"/>
        <end position="254"/>
    </location>
</feature>
<dbReference type="Pfam" id="PF02104">
    <property type="entry name" value="SURF1"/>
    <property type="match status" value="1"/>
</dbReference>
<feature type="region of interest" description="Disordered" evidence="7">
    <location>
        <begin position="1"/>
        <end position="21"/>
    </location>
</feature>
<evidence type="ECO:0000313" key="8">
    <source>
        <dbReference type="EMBL" id="SFV37944.1"/>
    </source>
</evidence>
<dbReference type="GO" id="GO:0005886">
    <property type="term" value="C:plasma membrane"/>
    <property type="evidence" value="ECO:0007669"/>
    <property type="project" value="UniProtKB-SubCell"/>
</dbReference>
<dbReference type="PANTHER" id="PTHR23427:SF2">
    <property type="entry name" value="SURFEIT LOCUS PROTEIN 1"/>
    <property type="match status" value="1"/>
</dbReference>
<feature type="region of interest" description="Disordered" evidence="7">
    <location>
        <begin position="269"/>
        <end position="290"/>
    </location>
</feature>
<accession>A0A1I7NTG6</accession>
<proteinExistence type="inferred from homology"/>
<evidence type="ECO:0000256" key="4">
    <source>
        <dbReference type="ARBA" id="ARBA00022989"/>
    </source>
</evidence>
<protein>
    <recommendedName>
        <fullName evidence="6">SURF1-like protein</fullName>
    </recommendedName>
</protein>
<dbReference type="PROSITE" id="PS50895">
    <property type="entry name" value="SURF1"/>
    <property type="match status" value="1"/>
</dbReference>
<dbReference type="RefSeq" id="WP_092868885.1">
    <property type="nucleotide sequence ID" value="NZ_FPCH01000003.1"/>
</dbReference>
<evidence type="ECO:0000256" key="6">
    <source>
        <dbReference type="RuleBase" id="RU363076"/>
    </source>
</evidence>
<keyword evidence="3 6" id="KW-0812">Transmembrane</keyword>
<name>A0A1I7NTG6_9HYPH</name>
<evidence type="ECO:0000256" key="5">
    <source>
        <dbReference type="ARBA" id="ARBA00023136"/>
    </source>
</evidence>
<evidence type="ECO:0000256" key="1">
    <source>
        <dbReference type="ARBA" id="ARBA00004370"/>
    </source>
</evidence>
<keyword evidence="9" id="KW-1185">Reference proteome</keyword>
<feature type="compositionally biased region" description="Basic and acidic residues" evidence="7">
    <location>
        <begin position="1"/>
        <end position="11"/>
    </location>
</feature>
<dbReference type="PANTHER" id="PTHR23427">
    <property type="entry name" value="SURFEIT LOCUS PROTEIN"/>
    <property type="match status" value="1"/>
</dbReference>
<keyword evidence="5 6" id="KW-0472">Membrane</keyword>
<sequence>MNADAKGRGGLEDEGQDGGRAKRPRSAFSLAVLGIIGLLGIAGLLSLGVWQVERRAWKLDLIERVEKRVHSQPAAAPGPSDWTSIDAKTDEYRRVTTTGHFRNDRETLVTAVTNNGAGYWVVTPLETKDGFTVLVNRGFVPPDRRDPASRGAGEPDGDLTVTGLLRLTEPKGAFLRSNNPAQNRWFSRDVAAIASARGLTNVAPYFIDADATPNPSGFPVGGLTVVTFHNNHLVYALTWFTLALMLAVAVVRVAREEIRIRRTAQISEAMGKTENSMADGSVPPPERHRT</sequence>
<evidence type="ECO:0000256" key="3">
    <source>
        <dbReference type="ARBA" id="ARBA00022692"/>
    </source>
</evidence>
<dbReference type="InterPro" id="IPR002994">
    <property type="entry name" value="Surf1/Shy1"/>
</dbReference>
<keyword evidence="6" id="KW-1003">Cell membrane</keyword>
<dbReference type="OrthoDB" id="6079986at2"/>
<keyword evidence="4 6" id="KW-1133">Transmembrane helix</keyword>
<feature type="transmembrane region" description="Helical" evidence="6">
    <location>
        <begin position="30"/>
        <end position="50"/>
    </location>
</feature>
<gene>
    <name evidence="8" type="ORF">SAMN04488557_3416</name>
</gene>
<dbReference type="AlphaFoldDB" id="A0A1I7NTG6"/>
<evidence type="ECO:0000256" key="2">
    <source>
        <dbReference type="ARBA" id="ARBA00007165"/>
    </source>
</evidence>
<comment type="similarity">
    <text evidence="2 6">Belongs to the SURF1 family.</text>
</comment>
<comment type="subcellular location">
    <subcellularLocation>
        <location evidence="6">Cell membrane</location>
        <topology evidence="6">Multi-pass membrane protein</topology>
    </subcellularLocation>
    <subcellularLocation>
        <location evidence="1">Membrane</location>
    </subcellularLocation>
</comment>
<dbReference type="InterPro" id="IPR045214">
    <property type="entry name" value="Surf1/Surf4"/>
</dbReference>
<dbReference type="CDD" id="cd06662">
    <property type="entry name" value="SURF1"/>
    <property type="match status" value="1"/>
</dbReference>
<dbReference type="STRING" id="51670.SAMN04488557_3416"/>